<dbReference type="Pfam" id="PF13426">
    <property type="entry name" value="PAS_9"/>
    <property type="match status" value="1"/>
</dbReference>
<dbReference type="Proteomes" id="UP000239485">
    <property type="component" value="Unassembled WGS sequence"/>
</dbReference>
<reference evidence="5 6" key="1">
    <citation type="submission" date="2018-02" db="EMBL/GenBank/DDBJ databases">
        <title>Genomic Encyclopedia of Archaeal and Bacterial Type Strains, Phase II (KMG-II): from individual species to whole genera.</title>
        <authorList>
            <person name="Goeker M."/>
        </authorList>
    </citation>
    <scope>NUCLEOTIDE SEQUENCE [LARGE SCALE GENOMIC DNA]</scope>
    <source>
        <strain evidence="5 6">DSM 22857</strain>
    </source>
</reference>
<dbReference type="Gene3D" id="3.60.40.10">
    <property type="entry name" value="PPM-type phosphatase domain"/>
    <property type="match status" value="1"/>
</dbReference>
<protein>
    <submittedName>
        <fullName evidence="5">PAS domain S-box-containing protein</fullName>
    </submittedName>
</protein>
<dbReference type="Gene3D" id="3.30.450.20">
    <property type="entry name" value="PAS domain"/>
    <property type="match status" value="1"/>
</dbReference>
<dbReference type="EMBL" id="PTJD01000002">
    <property type="protein sequence ID" value="PPK97924.1"/>
    <property type="molecule type" value="Genomic_DNA"/>
</dbReference>
<evidence type="ECO:0000313" key="6">
    <source>
        <dbReference type="Proteomes" id="UP000239485"/>
    </source>
</evidence>
<dbReference type="InterPro" id="IPR001932">
    <property type="entry name" value="PPM-type_phosphatase-like_dom"/>
</dbReference>
<dbReference type="Gene3D" id="3.30.565.10">
    <property type="entry name" value="Histidine kinase-like ATPase, C-terminal domain"/>
    <property type="match status" value="1"/>
</dbReference>
<dbReference type="PANTHER" id="PTHR43156:SF2">
    <property type="entry name" value="STAGE II SPORULATION PROTEIN E"/>
    <property type="match status" value="1"/>
</dbReference>
<dbReference type="NCBIfam" id="TIGR00229">
    <property type="entry name" value="sensory_box"/>
    <property type="match status" value="1"/>
</dbReference>
<dbReference type="InterPro" id="IPR000014">
    <property type="entry name" value="PAS"/>
</dbReference>
<evidence type="ECO:0000259" key="4">
    <source>
        <dbReference type="PROSITE" id="PS50113"/>
    </source>
</evidence>
<feature type="region of interest" description="Disordered" evidence="2">
    <location>
        <begin position="310"/>
        <end position="333"/>
    </location>
</feature>
<dbReference type="InterPro" id="IPR001610">
    <property type="entry name" value="PAC"/>
</dbReference>
<accession>A0A2S6IV41</accession>
<evidence type="ECO:0000256" key="1">
    <source>
        <dbReference type="ARBA" id="ARBA00022801"/>
    </source>
</evidence>
<feature type="domain" description="PAC" evidence="4">
    <location>
        <begin position="91"/>
        <end position="148"/>
    </location>
</feature>
<gene>
    <name evidence="5" type="ORF">CLV92_10274</name>
</gene>
<dbReference type="InterPro" id="IPR000700">
    <property type="entry name" value="PAS-assoc_C"/>
</dbReference>
<dbReference type="AlphaFoldDB" id="A0A2S6IV41"/>
<dbReference type="SMART" id="SM00086">
    <property type="entry name" value="PAC"/>
    <property type="match status" value="1"/>
</dbReference>
<dbReference type="InterPro" id="IPR035965">
    <property type="entry name" value="PAS-like_dom_sf"/>
</dbReference>
<sequence>MAERSDAPVEGVSSGVASALRRLSELAVEAADLAVVVTDPHQPDNPLVWANEAFTRTTGYAAADVLGRNCRFLQGPGTDPAAVEALRRAVERSEAAVVTLLNHRADGTPFWNQVSLAPVRDERGELVSFVAALSDVTERVRTEGELERAYGAERQSRARLSLLLELSDAVAQLDAPEALRTAAGLLTRDVVDWALALRVEPDVEVGAVSGTLAAAAEQLHGARLPAAARERWSADPLAGLLTVPREREGAPAAVAPVEVDLADVPAEAEQPLAHWLGALLAPHAGGRAVVVPVAGGGEVFGLLVVGAHRGRRRSDGPAGPPGPPGPPGAVERRSAPVLAPDDAALVAEAARRTGLALGSQRLHAREQALAETLQRSLLPEVARVEDLDVWAHYEPNREHAQLGGDWYDVLQLADGVAGVVIGDVVGHDVEAAAAMGQLRSVLRAYAHDLHDPGSVLQRVDSLAAAMRIPRMASAVYATLSRLDDGEWELAWSSAGHLPPLLRRPADPGGRARVEVLSEATGTLVGLGDRPRPTRERSLSPGDVLVFYTDGLIEQRRRPMRDGFGDLVAALEAATAEDAAGIGRELLAALGDAPEDDTALVVVRVPSVPAAVEQPELPRRRRWRLPGEASSIGKARHATLRACAVWGLHCGPQAEIAVSELVANAVLHGGGEVDLRLFETDAGLRIEVEDANPVGPQVVEPRPDGGGGHGMRLVARLGEWGWAPTRRGKLVWVELRSSPPGEPGAPTS</sequence>
<evidence type="ECO:0000313" key="5">
    <source>
        <dbReference type="EMBL" id="PPK97924.1"/>
    </source>
</evidence>
<dbReference type="SUPFAM" id="SSF55874">
    <property type="entry name" value="ATPase domain of HSP90 chaperone/DNA topoisomerase II/histidine kinase"/>
    <property type="match status" value="1"/>
</dbReference>
<dbReference type="PROSITE" id="PS50113">
    <property type="entry name" value="PAC"/>
    <property type="match status" value="1"/>
</dbReference>
<dbReference type="InterPro" id="IPR036457">
    <property type="entry name" value="PPM-type-like_dom_sf"/>
</dbReference>
<comment type="caution">
    <text evidence="5">The sequence shown here is derived from an EMBL/GenBank/DDBJ whole genome shotgun (WGS) entry which is preliminary data.</text>
</comment>
<dbReference type="InterPro" id="IPR052016">
    <property type="entry name" value="Bact_Sigma-Reg"/>
</dbReference>
<name>A0A2S6IV41_9ACTN</name>
<keyword evidence="1" id="KW-0378">Hydrolase</keyword>
<feature type="domain" description="PAS" evidence="3">
    <location>
        <begin position="27"/>
        <end position="93"/>
    </location>
</feature>
<dbReference type="CDD" id="cd00130">
    <property type="entry name" value="PAS"/>
    <property type="match status" value="1"/>
</dbReference>
<dbReference type="InterPro" id="IPR036890">
    <property type="entry name" value="HATPase_C_sf"/>
</dbReference>
<keyword evidence="6" id="KW-1185">Reference proteome</keyword>
<feature type="compositionally biased region" description="Pro residues" evidence="2">
    <location>
        <begin position="318"/>
        <end position="327"/>
    </location>
</feature>
<evidence type="ECO:0000256" key="2">
    <source>
        <dbReference type="SAM" id="MobiDB-lite"/>
    </source>
</evidence>
<dbReference type="SUPFAM" id="SSF81606">
    <property type="entry name" value="PP2C-like"/>
    <property type="match status" value="1"/>
</dbReference>
<dbReference type="GO" id="GO:0016791">
    <property type="term" value="F:phosphatase activity"/>
    <property type="evidence" value="ECO:0007669"/>
    <property type="project" value="TreeGrafter"/>
</dbReference>
<proteinExistence type="predicted"/>
<dbReference type="CDD" id="cd16936">
    <property type="entry name" value="HATPase_RsbW-like"/>
    <property type="match status" value="1"/>
</dbReference>
<dbReference type="SUPFAM" id="SSF55785">
    <property type="entry name" value="PYP-like sensor domain (PAS domain)"/>
    <property type="match status" value="1"/>
</dbReference>
<dbReference type="SMART" id="SM00091">
    <property type="entry name" value="PAS"/>
    <property type="match status" value="1"/>
</dbReference>
<dbReference type="PANTHER" id="PTHR43156">
    <property type="entry name" value="STAGE II SPORULATION PROTEIN E-RELATED"/>
    <property type="match status" value="1"/>
</dbReference>
<dbReference type="OrthoDB" id="319881at2"/>
<dbReference type="Pfam" id="PF07228">
    <property type="entry name" value="SpoIIE"/>
    <property type="match status" value="1"/>
</dbReference>
<evidence type="ECO:0000259" key="3">
    <source>
        <dbReference type="PROSITE" id="PS50112"/>
    </source>
</evidence>
<organism evidence="5 6">
    <name type="scientific">Kineococcus xinjiangensis</name>
    <dbReference type="NCBI Taxonomy" id="512762"/>
    <lineage>
        <taxon>Bacteria</taxon>
        <taxon>Bacillati</taxon>
        <taxon>Actinomycetota</taxon>
        <taxon>Actinomycetes</taxon>
        <taxon>Kineosporiales</taxon>
        <taxon>Kineosporiaceae</taxon>
        <taxon>Kineococcus</taxon>
    </lineage>
</organism>
<dbReference type="RefSeq" id="WP_158257113.1">
    <property type="nucleotide sequence ID" value="NZ_PTJD01000002.1"/>
</dbReference>
<dbReference type="SMART" id="SM00331">
    <property type="entry name" value="PP2C_SIG"/>
    <property type="match status" value="1"/>
</dbReference>
<dbReference type="PROSITE" id="PS50112">
    <property type="entry name" value="PAS"/>
    <property type="match status" value="1"/>
</dbReference>